<feature type="DNA-binding region" description="OmpR/PhoB-type" evidence="7">
    <location>
        <begin position="124"/>
        <end position="222"/>
    </location>
</feature>
<dbReference type="CDD" id="cd00383">
    <property type="entry name" value="trans_reg_C"/>
    <property type="match status" value="1"/>
</dbReference>
<dbReference type="Gene3D" id="3.40.50.2300">
    <property type="match status" value="1"/>
</dbReference>
<dbReference type="PROSITE" id="PS51755">
    <property type="entry name" value="OMPR_PHOB"/>
    <property type="match status" value="1"/>
</dbReference>
<evidence type="ECO:0000259" key="9">
    <source>
        <dbReference type="PROSITE" id="PS51755"/>
    </source>
</evidence>
<dbReference type="HOGENOM" id="CLU_000445_30_1_11"/>
<feature type="domain" description="OmpR/PhoB-type" evidence="9">
    <location>
        <begin position="124"/>
        <end position="222"/>
    </location>
</feature>
<dbReference type="OrthoDB" id="9812490at2"/>
<dbReference type="STRING" id="42256.RradSPS_2697"/>
<evidence type="ECO:0000313" key="11">
    <source>
        <dbReference type="EMBL" id="MDX5892618.1"/>
    </source>
</evidence>
<keyword evidence="2" id="KW-0902">Two-component regulatory system</keyword>
<protein>
    <submittedName>
        <fullName evidence="11">Response regulator transcription factor</fullName>
    </submittedName>
    <submittedName>
        <fullName evidence="10">Response regulators consisting of a CheY-like receiver domain and a winged-helix DNA-binding domain</fullName>
    </submittedName>
</protein>
<dbReference type="PROSITE" id="PS50110">
    <property type="entry name" value="RESPONSE_REGULATORY"/>
    <property type="match status" value="1"/>
</dbReference>
<evidence type="ECO:0000313" key="10">
    <source>
        <dbReference type="EMBL" id="AHY47980.1"/>
    </source>
</evidence>
<dbReference type="eggNOG" id="COG0745">
    <property type="taxonomic scope" value="Bacteria"/>
</dbReference>
<feature type="modified residue" description="4-aspartylphosphate" evidence="6">
    <location>
        <position position="51"/>
    </location>
</feature>
<dbReference type="Gene3D" id="6.10.250.690">
    <property type="match status" value="1"/>
</dbReference>
<dbReference type="RefSeq" id="WP_038683311.1">
    <property type="nucleotide sequence ID" value="NZ_CP007514.1"/>
</dbReference>
<dbReference type="Gene3D" id="1.10.10.10">
    <property type="entry name" value="Winged helix-like DNA-binding domain superfamily/Winged helix DNA-binding domain"/>
    <property type="match status" value="1"/>
</dbReference>
<dbReference type="PANTHER" id="PTHR48111:SF38">
    <property type="entry name" value="TWO-COMPONENT RESPONSE REGULATOR"/>
    <property type="match status" value="1"/>
</dbReference>
<dbReference type="FunFam" id="1.10.10.10:FF:000005">
    <property type="entry name" value="Two-component system response regulator"/>
    <property type="match status" value="1"/>
</dbReference>
<dbReference type="PANTHER" id="PTHR48111">
    <property type="entry name" value="REGULATOR OF RPOS"/>
    <property type="match status" value="1"/>
</dbReference>
<sequence>MKILVVEDEPGISRMLQRGLITQGYETAAADNGEDGLRLALEGDVDLVLLDIMLPGLDGRQVLRRIRARKPDLPVLMLTAKDEIRSKVSALDEGADDYLTKPFALEELLARVRVLSRRAEQPDSNVIEFGNLRVDLLAHRVWVSDKQVDLSSREFALLEYFLRHPGQVLSRQQILSAIWDYSFDPGSNVVDVYVRYLRKKIDRPGSPSVITTIRGAGYRLDRPEKDA</sequence>
<dbReference type="SUPFAM" id="SSF52172">
    <property type="entry name" value="CheY-like"/>
    <property type="match status" value="1"/>
</dbReference>
<gene>
    <name evidence="10" type="ORF">RradSPS_2697</name>
    <name evidence="11" type="ORF">SIL72_01115</name>
</gene>
<dbReference type="GO" id="GO:0032993">
    <property type="term" value="C:protein-DNA complex"/>
    <property type="evidence" value="ECO:0007669"/>
    <property type="project" value="TreeGrafter"/>
</dbReference>
<evidence type="ECO:0000256" key="7">
    <source>
        <dbReference type="PROSITE-ProRule" id="PRU01091"/>
    </source>
</evidence>
<dbReference type="AlphaFoldDB" id="A0A023X7G6"/>
<dbReference type="Proteomes" id="UP000025229">
    <property type="component" value="Chromosome"/>
</dbReference>
<dbReference type="GO" id="GO:0000976">
    <property type="term" value="F:transcription cis-regulatory region binding"/>
    <property type="evidence" value="ECO:0007669"/>
    <property type="project" value="TreeGrafter"/>
</dbReference>
<evidence type="ECO:0000256" key="3">
    <source>
        <dbReference type="ARBA" id="ARBA00023015"/>
    </source>
</evidence>
<evidence type="ECO:0000256" key="2">
    <source>
        <dbReference type="ARBA" id="ARBA00023012"/>
    </source>
</evidence>
<dbReference type="Pfam" id="PF00486">
    <property type="entry name" value="Trans_reg_C"/>
    <property type="match status" value="1"/>
</dbReference>
<dbReference type="InterPro" id="IPR011006">
    <property type="entry name" value="CheY-like_superfamily"/>
</dbReference>
<dbReference type="InterPro" id="IPR036388">
    <property type="entry name" value="WH-like_DNA-bd_sf"/>
</dbReference>
<accession>A0A023X7G6</accession>
<feature type="domain" description="Response regulatory" evidence="8">
    <location>
        <begin position="2"/>
        <end position="116"/>
    </location>
</feature>
<organism evidence="10 12">
    <name type="scientific">Rubrobacter radiotolerans</name>
    <name type="common">Arthrobacter radiotolerans</name>
    <dbReference type="NCBI Taxonomy" id="42256"/>
    <lineage>
        <taxon>Bacteria</taxon>
        <taxon>Bacillati</taxon>
        <taxon>Actinomycetota</taxon>
        <taxon>Rubrobacteria</taxon>
        <taxon>Rubrobacterales</taxon>
        <taxon>Rubrobacteraceae</taxon>
        <taxon>Rubrobacter</taxon>
    </lineage>
</organism>
<evidence type="ECO:0000259" key="8">
    <source>
        <dbReference type="PROSITE" id="PS50110"/>
    </source>
</evidence>
<dbReference type="GO" id="GO:0006355">
    <property type="term" value="P:regulation of DNA-templated transcription"/>
    <property type="evidence" value="ECO:0007669"/>
    <property type="project" value="InterPro"/>
</dbReference>
<dbReference type="FunFam" id="3.40.50.2300:FF:000001">
    <property type="entry name" value="DNA-binding response regulator PhoB"/>
    <property type="match status" value="1"/>
</dbReference>
<dbReference type="Proteomes" id="UP001281130">
    <property type="component" value="Unassembled WGS sequence"/>
</dbReference>
<name>A0A023X7G6_RUBRA</name>
<keyword evidence="5" id="KW-0804">Transcription</keyword>
<dbReference type="Pfam" id="PF00072">
    <property type="entry name" value="Response_reg"/>
    <property type="match status" value="1"/>
</dbReference>
<dbReference type="InterPro" id="IPR001789">
    <property type="entry name" value="Sig_transdc_resp-reg_receiver"/>
</dbReference>
<dbReference type="SMART" id="SM00862">
    <property type="entry name" value="Trans_reg_C"/>
    <property type="match status" value="1"/>
</dbReference>
<dbReference type="InterPro" id="IPR039420">
    <property type="entry name" value="WalR-like"/>
</dbReference>
<proteinExistence type="predicted"/>
<evidence type="ECO:0000256" key="6">
    <source>
        <dbReference type="PROSITE-ProRule" id="PRU00169"/>
    </source>
</evidence>
<dbReference type="InterPro" id="IPR001867">
    <property type="entry name" value="OmpR/PhoB-type_DNA-bd"/>
</dbReference>
<reference evidence="10 12" key="1">
    <citation type="submission" date="2014-03" db="EMBL/GenBank/DDBJ databases">
        <title>Complete genome sequence of the Radio-Resistant Rubrobacter radiotolerans RSPS-4.</title>
        <authorList>
            <person name="Egas C.C."/>
            <person name="Barroso C.C."/>
            <person name="Froufe H.J.C."/>
            <person name="Pacheco J.J."/>
            <person name="Albuquerque L.L."/>
            <person name="da Costa M.M.S."/>
        </authorList>
    </citation>
    <scope>NUCLEOTIDE SEQUENCE [LARGE SCALE GENOMIC DNA]</scope>
    <source>
        <strain evidence="10 12">RSPS-4</strain>
    </source>
</reference>
<evidence type="ECO:0000313" key="12">
    <source>
        <dbReference type="Proteomes" id="UP000025229"/>
    </source>
</evidence>
<keyword evidence="3" id="KW-0805">Transcription regulation</keyword>
<dbReference type="GO" id="GO:0005829">
    <property type="term" value="C:cytosol"/>
    <property type="evidence" value="ECO:0007669"/>
    <property type="project" value="TreeGrafter"/>
</dbReference>
<dbReference type="GO" id="GO:0000156">
    <property type="term" value="F:phosphorelay response regulator activity"/>
    <property type="evidence" value="ECO:0007669"/>
    <property type="project" value="TreeGrafter"/>
</dbReference>
<evidence type="ECO:0000256" key="4">
    <source>
        <dbReference type="ARBA" id="ARBA00023125"/>
    </source>
</evidence>
<keyword evidence="4 7" id="KW-0238">DNA-binding</keyword>
<reference evidence="11" key="2">
    <citation type="submission" date="2023-11" db="EMBL/GenBank/DDBJ databases">
        <title>MicrobeMod: A computational toolkit for identifying prokaryotic methylation and restriction-modification with nanopore sequencing.</title>
        <authorList>
            <person name="Crits-Christoph A."/>
            <person name="Kang S.C."/>
            <person name="Lee H."/>
            <person name="Ostrov N."/>
        </authorList>
    </citation>
    <scope>NUCLEOTIDE SEQUENCE</scope>
    <source>
        <strain evidence="11">ATCC 51242</strain>
    </source>
</reference>
<dbReference type="EMBL" id="JAWXXX010000001">
    <property type="protein sequence ID" value="MDX5892618.1"/>
    <property type="molecule type" value="Genomic_DNA"/>
</dbReference>
<keyword evidence="12" id="KW-1185">Reference proteome</keyword>
<dbReference type="KEGG" id="rrd:RradSPS_2697"/>
<dbReference type="EMBL" id="CP007514">
    <property type="protein sequence ID" value="AHY47980.1"/>
    <property type="molecule type" value="Genomic_DNA"/>
</dbReference>
<keyword evidence="1 6" id="KW-0597">Phosphoprotein</keyword>
<evidence type="ECO:0000256" key="5">
    <source>
        <dbReference type="ARBA" id="ARBA00023163"/>
    </source>
</evidence>
<dbReference type="SMART" id="SM00448">
    <property type="entry name" value="REC"/>
    <property type="match status" value="1"/>
</dbReference>
<evidence type="ECO:0000256" key="1">
    <source>
        <dbReference type="ARBA" id="ARBA00022553"/>
    </source>
</evidence>